<feature type="region of interest" description="Disordered" evidence="1">
    <location>
        <begin position="76"/>
        <end position="100"/>
    </location>
</feature>
<organism evidence="2 3">
    <name type="scientific">Phytophthora pseudosyringae</name>
    <dbReference type="NCBI Taxonomy" id="221518"/>
    <lineage>
        <taxon>Eukaryota</taxon>
        <taxon>Sar</taxon>
        <taxon>Stramenopiles</taxon>
        <taxon>Oomycota</taxon>
        <taxon>Peronosporomycetes</taxon>
        <taxon>Peronosporales</taxon>
        <taxon>Peronosporaceae</taxon>
        <taxon>Phytophthora</taxon>
    </lineage>
</organism>
<protein>
    <submittedName>
        <fullName evidence="2">Uncharacterized protein</fullName>
    </submittedName>
</protein>
<evidence type="ECO:0000313" key="2">
    <source>
        <dbReference type="EMBL" id="KAG7389968.1"/>
    </source>
</evidence>
<sequence>MAVAAAPALACRAMTRLRCALPAAGSKQHGDSIEGSWQESWVGAGGRVFLECAMLRTIVRYGCRITALAAYEAGESTAARGSESSAATARRTMKRGAGLF</sequence>
<evidence type="ECO:0000313" key="3">
    <source>
        <dbReference type="Proteomes" id="UP000694044"/>
    </source>
</evidence>
<evidence type="ECO:0000256" key="1">
    <source>
        <dbReference type="SAM" id="MobiDB-lite"/>
    </source>
</evidence>
<comment type="caution">
    <text evidence="2">The sequence shown here is derived from an EMBL/GenBank/DDBJ whole genome shotgun (WGS) entry which is preliminary data.</text>
</comment>
<dbReference type="AlphaFoldDB" id="A0A8T1WB77"/>
<reference evidence="2" key="1">
    <citation type="submission" date="2021-02" db="EMBL/GenBank/DDBJ databases">
        <authorList>
            <person name="Palmer J.M."/>
        </authorList>
    </citation>
    <scope>NUCLEOTIDE SEQUENCE</scope>
    <source>
        <strain evidence="2">SCRP734</strain>
    </source>
</reference>
<proteinExistence type="predicted"/>
<accession>A0A8T1WB77</accession>
<dbReference type="Proteomes" id="UP000694044">
    <property type="component" value="Unassembled WGS sequence"/>
</dbReference>
<name>A0A8T1WB77_9STRA</name>
<keyword evidence="3" id="KW-1185">Reference proteome</keyword>
<dbReference type="EMBL" id="JAGDFM010000038">
    <property type="protein sequence ID" value="KAG7389968.1"/>
    <property type="molecule type" value="Genomic_DNA"/>
</dbReference>
<gene>
    <name evidence="2" type="ORF">PHYPSEUDO_009226</name>
</gene>